<gene>
    <name evidence="9" type="ORF">BG844_01560</name>
</gene>
<evidence type="ECO:0000256" key="7">
    <source>
        <dbReference type="SAM" id="Phobius"/>
    </source>
</evidence>
<feature type="transmembrane region" description="Helical" evidence="7">
    <location>
        <begin position="21"/>
        <end position="39"/>
    </location>
</feature>
<feature type="transmembrane region" description="Helical" evidence="7">
    <location>
        <begin position="345"/>
        <end position="370"/>
    </location>
</feature>
<evidence type="ECO:0000313" key="10">
    <source>
        <dbReference type="Proteomes" id="UP000182486"/>
    </source>
</evidence>
<dbReference type="Gene3D" id="1.20.1250.20">
    <property type="entry name" value="MFS general substrate transporter like domains"/>
    <property type="match status" value="2"/>
</dbReference>
<reference evidence="9 10" key="1">
    <citation type="submission" date="2016-09" db="EMBL/GenBank/DDBJ databases">
        <title>Couchioplanes caeruleus draft genome sequence.</title>
        <authorList>
            <person name="Sheehan J."/>
            <person name="Caffrey P."/>
        </authorList>
    </citation>
    <scope>NUCLEOTIDE SEQUENCE [LARGE SCALE GENOMIC DNA]</scope>
    <source>
        <strain evidence="9 10">DSM 43634</strain>
    </source>
</reference>
<evidence type="ECO:0000256" key="2">
    <source>
        <dbReference type="ARBA" id="ARBA00022448"/>
    </source>
</evidence>
<organism evidence="9 10">
    <name type="scientific">Couchioplanes caeruleus subsp. caeruleus</name>
    <dbReference type="NCBI Taxonomy" id="56427"/>
    <lineage>
        <taxon>Bacteria</taxon>
        <taxon>Bacillati</taxon>
        <taxon>Actinomycetota</taxon>
        <taxon>Actinomycetes</taxon>
        <taxon>Micromonosporales</taxon>
        <taxon>Micromonosporaceae</taxon>
        <taxon>Couchioplanes</taxon>
    </lineage>
</organism>
<feature type="transmembrane region" description="Helical" evidence="7">
    <location>
        <begin position="221"/>
        <end position="242"/>
    </location>
</feature>
<keyword evidence="6 7" id="KW-0472">Membrane</keyword>
<keyword evidence="2" id="KW-0813">Transport</keyword>
<dbReference type="PROSITE" id="PS50850">
    <property type="entry name" value="MFS"/>
    <property type="match status" value="1"/>
</dbReference>
<keyword evidence="3" id="KW-1003">Cell membrane</keyword>
<accession>A0A1K0H2L8</accession>
<keyword evidence="10" id="KW-1185">Reference proteome</keyword>
<keyword evidence="5 7" id="KW-1133">Transmembrane helix</keyword>
<name>A0A1K0H2L8_9ACTN</name>
<dbReference type="AlphaFoldDB" id="A0A1K0H2L8"/>
<dbReference type="InterPro" id="IPR011701">
    <property type="entry name" value="MFS"/>
</dbReference>
<dbReference type="EMBL" id="MEIA01000007">
    <property type="protein sequence ID" value="OJF15947.1"/>
    <property type="molecule type" value="Genomic_DNA"/>
</dbReference>
<feature type="transmembrane region" description="Helical" evidence="7">
    <location>
        <begin position="82"/>
        <end position="100"/>
    </location>
</feature>
<dbReference type="GO" id="GO:0005886">
    <property type="term" value="C:plasma membrane"/>
    <property type="evidence" value="ECO:0007669"/>
    <property type="project" value="UniProtKB-SubCell"/>
</dbReference>
<feature type="transmembrane region" description="Helical" evidence="7">
    <location>
        <begin position="262"/>
        <end position="279"/>
    </location>
</feature>
<sequence length="411" mass="41853">MSLLRSEPASSSGYTARMATVLSTVIGINIGYMAVLPFLPRLAEDLSLDRTGLLIFVAGFGIAKVLAQPVGGWAADRWGQNLTAVTGLVVAAAGMVLVASASDGGAALAGRLVWGAGDGLVSPAIYGAVATISARYGKDSSRGYARLGVAAVLSFGAGPLIIGLVHSYAGYPVILSTAAGATLLTALVAWWALPGRTRDASVGAAAAADELAPEPAWSSRVLRAAVFFGAIDLCANLVWAAMEPLIPLYMDRAVADSVGRSAWVLAFGMAVFAGLSPLIARLPGRLRRPGAAAAGLVLLAAACVALGGVDRTVVAVPGMAAFMAAQAFVYLVARDGIQQHCGGTGRAWGVFGMLSDVGFMIGPGIGVLLFQVSGSAAFPILGVGSALSAVLIFLIIRSTRILAVSRWEVSR</sequence>
<comment type="caution">
    <text evidence="9">The sequence shown here is derived from an EMBL/GenBank/DDBJ whole genome shotgun (WGS) entry which is preliminary data.</text>
</comment>
<evidence type="ECO:0000256" key="4">
    <source>
        <dbReference type="ARBA" id="ARBA00022692"/>
    </source>
</evidence>
<protein>
    <submittedName>
        <fullName evidence="9">Major facilitator transport protein</fullName>
    </submittedName>
</protein>
<feature type="transmembrane region" description="Helical" evidence="7">
    <location>
        <begin position="144"/>
        <end position="165"/>
    </location>
</feature>
<dbReference type="InterPro" id="IPR020846">
    <property type="entry name" value="MFS_dom"/>
</dbReference>
<dbReference type="PANTHER" id="PTHR23517">
    <property type="entry name" value="RESISTANCE PROTEIN MDTM, PUTATIVE-RELATED-RELATED"/>
    <property type="match status" value="1"/>
</dbReference>
<dbReference type="GO" id="GO:0022857">
    <property type="term" value="F:transmembrane transporter activity"/>
    <property type="evidence" value="ECO:0007669"/>
    <property type="project" value="InterPro"/>
</dbReference>
<feature type="transmembrane region" description="Helical" evidence="7">
    <location>
        <begin position="291"/>
        <end position="309"/>
    </location>
</feature>
<dbReference type="InterPro" id="IPR050171">
    <property type="entry name" value="MFS_Transporters"/>
</dbReference>
<evidence type="ECO:0000313" key="9">
    <source>
        <dbReference type="EMBL" id="OJF15947.1"/>
    </source>
</evidence>
<feature type="transmembrane region" description="Helical" evidence="7">
    <location>
        <begin position="112"/>
        <end position="132"/>
    </location>
</feature>
<feature type="domain" description="Major facilitator superfamily (MFS) profile" evidence="8">
    <location>
        <begin position="15"/>
        <end position="400"/>
    </location>
</feature>
<dbReference type="PANTHER" id="PTHR23517:SF2">
    <property type="entry name" value="MULTIDRUG RESISTANCE PROTEIN MDTH"/>
    <property type="match status" value="1"/>
</dbReference>
<feature type="transmembrane region" description="Helical" evidence="7">
    <location>
        <begin position="376"/>
        <end position="396"/>
    </location>
</feature>
<feature type="transmembrane region" description="Helical" evidence="7">
    <location>
        <begin position="315"/>
        <end position="333"/>
    </location>
</feature>
<evidence type="ECO:0000259" key="8">
    <source>
        <dbReference type="PROSITE" id="PS50850"/>
    </source>
</evidence>
<comment type="subcellular location">
    <subcellularLocation>
        <location evidence="1">Cell membrane</location>
        <topology evidence="1">Multi-pass membrane protein</topology>
    </subcellularLocation>
</comment>
<evidence type="ECO:0000256" key="6">
    <source>
        <dbReference type="ARBA" id="ARBA00023136"/>
    </source>
</evidence>
<keyword evidence="4 7" id="KW-0812">Transmembrane</keyword>
<dbReference type="Proteomes" id="UP000182486">
    <property type="component" value="Unassembled WGS sequence"/>
</dbReference>
<evidence type="ECO:0000256" key="5">
    <source>
        <dbReference type="ARBA" id="ARBA00022989"/>
    </source>
</evidence>
<feature type="transmembrane region" description="Helical" evidence="7">
    <location>
        <begin position="171"/>
        <end position="193"/>
    </location>
</feature>
<proteinExistence type="predicted"/>
<evidence type="ECO:0000256" key="1">
    <source>
        <dbReference type="ARBA" id="ARBA00004651"/>
    </source>
</evidence>
<feature type="transmembrane region" description="Helical" evidence="7">
    <location>
        <begin position="51"/>
        <end position="70"/>
    </location>
</feature>
<dbReference type="SUPFAM" id="SSF103473">
    <property type="entry name" value="MFS general substrate transporter"/>
    <property type="match status" value="1"/>
</dbReference>
<dbReference type="InterPro" id="IPR036259">
    <property type="entry name" value="MFS_trans_sf"/>
</dbReference>
<evidence type="ECO:0000256" key="3">
    <source>
        <dbReference type="ARBA" id="ARBA00022475"/>
    </source>
</evidence>
<dbReference type="Pfam" id="PF07690">
    <property type="entry name" value="MFS_1"/>
    <property type="match status" value="1"/>
</dbReference>